<comment type="caution">
    <text evidence="2">The sequence shown here is derived from an EMBL/GenBank/DDBJ whole genome shotgun (WGS) entry which is preliminary data.</text>
</comment>
<dbReference type="Proteomes" id="UP000766698">
    <property type="component" value="Unassembled WGS sequence"/>
</dbReference>
<gene>
    <name evidence="2" type="ORF">GL263_17620</name>
</gene>
<organism evidence="2 3">
    <name type="scientific">Streptomyces durbertensis</name>
    <dbReference type="NCBI Taxonomy" id="2448886"/>
    <lineage>
        <taxon>Bacteria</taxon>
        <taxon>Bacillati</taxon>
        <taxon>Actinomycetota</taxon>
        <taxon>Actinomycetes</taxon>
        <taxon>Kitasatosporales</taxon>
        <taxon>Streptomycetaceae</taxon>
        <taxon>Streptomyces</taxon>
    </lineage>
</organism>
<reference evidence="3" key="1">
    <citation type="journal article" date="2020" name="Syst. Appl. Microbiol.">
        <title>Streptomyces alkaliterrae sp. nov., isolated from an alkaline soil, and emended descriptions of Streptomyces alkaliphilus, Streptomyces calidiresistens and Streptomyces durbertensis.</title>
        <authorList>
            <person name="Swiecimska M."/>
            <person name="Golinska P."/>
            <person name="Nouioui I."/>
            <person name="Wypij M."/>
            <person name="Rai M."/>
            <person name="Sangal V."/>
            <person name="Goodfellow M."/>
        </authorList>
    </citation>
    <scope>NUCLEOTIDE SEQUENCE [LARGE SCALE GENOMIC DNA]</scope>
    <source>
        <strain evidence="3">DSM 104538</strain>
    </source>
</reference>
<protein>
    <submittedName>
        <fullName evidence="2">Uncharacterized protein</fullName>
    </submittedName>
</protein>
<feature type="non-terminal residue" evidence="2">
    <location>
        <position position="1"/>
    </location>
</feature>
<evidence type="ECO:0000256" key="1">
    <source>
        <dbReference type="SAM" id="Coils"/>
    </source>
</evidence>
<keyword evidence="3" id="KW-1185">Reference proteome</keyword>
<dbReference type="EMBL" id="WMLF01000272">
    <property type="protein sequence ID" value="MBB1245370.1"/>
    <property type="molecule type" value="Genomic_DNA"/>
</dbReference>
<dbReference type="RefSeq" id="WP_182856682.1">
    <property type="nucleotide sequence ID" value="NZ_WMLF01000272.1"/>
</dbReference>
<evidence type="ECO:0000313" key="3">
    <source>
        <dbReference type="Proteomes" id="UP000766698"/>
    </source>
</evidence>
<evidence type="ECO:0000313" key="2">
    <source>
        <dbReference type="EMBL" id="MBB1245370.1"/>
    </source>
</evidence>
<name>A0ABR6EK92_9ACTN</name>
<sequence length="454" mass="48370">YCNDAERETSFSRSWAEKAAGVVADYFHDQSGGRVSVSFKVFDWYMLPMTVAEWGTEGMGVGAVVRPKVESGLDVDLASFDHILIAIDVPGASGGTTPGEYTYVAAQQFSPWLMCHELGHRFGADDAFGETADGPDRYDNPWCAMGGEGFPAVFTVPALAQPGEAGQDPAAGPGMSAPSLLATGWLDPHQHGVVRDLSSSTSVFGAGVVEELSVLKGAPGPGWTHPPRVIRYNDLLVEYRVRGSGEGWDRGLPDPGPAASGWVVVHRSDVRLKPAAVLVASMAARPGETLALGEDSPYDIHSPGPLRITVLSADSSAGTVRLNFARRAGRPLPQEPSGGGRPGIIVFVPGKGLVPLPPHSPLVKVLESVAAVHTLQEAQLVAGGDELPALTERTRQEINRLESRVHRLSTEPERPSLTRALEAVVASRQAAGRYDTRLAELENRLREVMEELSG</sequence>
<keyword evidence="1" id="KW-0175">Coiled coil</keyword>
<proteinExistence type="predicted"/>
<feature type="coiled-coil region" evidence="1">
    <location>
        <begin position="391"/>
        <end position="451"/>
    </location>
</feature>
<accession>A0ABR6EK92</accession>